<dbReference type="Pfam" id="PF00753">
    <property type="entry name" value="Lactamase_B"/>
    <property type="match status" value="1"/>
</dbReference>
<evidence type="ECO:0000256" key="2">
    <source>
        <dbReference type="ARBA" id="ARBA00004963"/>
    </source>
</evidence>
<evidence type="ECO:0000256" key="7">
    <source>
        <dbReference type="HAMAP-Rule" id="MF_01374"/>
    </source>
</evidence>
<dbReference type="InterPro" id="IPR032282">
    <property type="entry name" value="HAGH_C"/>
</dbReference>
<feature type="domain" description="Metallo-beta-lactamase" evidence="8">
    <location>
        <begin position="16"/>
        <end position="170"/>
    </location>
</feature>
<dbReference type="GO" id="GO:0019243">
    <property type="term" value="P:methylglyoxal catabolic process to D-lactate via S-lactoyl-glutathione"/>
    <property type="evidence" value="ECO:0007669"/>
    <property type="project" value="UniProtKB-UniRule"/>
</dbReference>
<gene>
    <name evidence="7 9" type="primary">gloB</name>
    <name evidence="9" type="ORF">ERCIKOCA2762_490</name>
</gene>
<accession>A0A451DA87</accession>
<feature type="binding site" evidence="7">
    <location>
        <position position="63"/>
    </location>
    <ligand>
        <name>Zn(2+)</name>
        <dbReference type="ChEBI" id="CHEBI:29105"/>
        <label>2</label>
    </ligand>
</feature>
<evidence type="ECO:0000256" key="6">
    <source>
        <dbReference type="ARBA" id="ARBA00022833"/>
    </source>
</evidence>
<evidence type="ECO:0000313" key="9">
    <source>
        <dbReference type="EMBL" id="VFP83248.1"/>
    </source>
</evidence>
<evidence type="ECO:0000256" key="5">
    <source>
        <dbReference type="ARBA" id="ARBA00022801"/>
    </source>
</evidence>
<keyword evidence="5 7" id="KW-0378">Hydrolase</keyword>
<comment type="similarity">
    <text evidence="3 7">Belongs to the metallo-beta-lactamase superfamily. Glyoxalase II family.</text>
</comment>
<name>A0A451DA87_9GAMM</name>
<feature type="binding site" evidence="7">
    <location>
        <position position="58"/>
    </location>
    <ligand>
        <name>Zn(2+)</name>
        <dbReference type="ChEBI" id="CHEBI:29105"/>
        <label>1</label>
    </ligand>
</feature>
<dbReference type="HAMAP" id="MF_01374">
    <property type="entry name" value="Glyoxalase_2"/>
    <property type="match status" value="1"/>
</dbReference>
<feature type="binding site" evidence="7">
    <location>
        <position position="132"/>
    </location>
    <ligand>
        <name>Zn(2+)</name>
        <dbReference type="ChEBI" id="CHEBI:29105"/>
        <label>1</label>
    </ligand>
</feature>
<dbReference type="InterPro" id="IPR036866">
    <property type="entry name" value="RibonucZ/Hydroxyglut_hydro"/>
</dbReference>
<dbReference type="GO" id="GO:0046872">
    <property type="term" value="F:metal ion binding"/>
    <property type="evidence" value="ECO:0007669"/>
    <property type="project" value="UniProtKB-KW"/>
</dbReference>
<comment type="catalytic activity">
    <reaction evidence="1 7">
        <text>an S-(2-hydroxyacyl)glutathione + H2O = a 2-hydroxy carboxylate + glutathione + H(+)</text>
        <dbReference type="Rhea" id="RHEA:21864"/>
        <dbReference type="ChEBI" id="CHEBI:15377"/>
        <dbReference type="ChEBI" id="CHEBI:15378"/>
        <dbReference type="ChEBI" id="CHEBI:57925"/>
        <dbReference type="ChEBI" id="CHEBI:58896"/>
        <dbReference type="ChEBI" id="CHEBI:71261"/>
        <dbReference type="EC" id="3.1.2.6"/>
    </reaction>
</comment>
<evidence type="ECO:0000256" key="4">
    <source>
        <dbReference type="ARBA" id="ARBA00022723"/>
    </source>
</evidence>
<dbReference type="Proteomes" id="UP000294368">
    <property type="component" value="Chromosome"/>
</dbReference>
<feature type="binding site" evidence="7">
    <location>
        <position position="132"/>
    </location>
    <ligand>
        <name>Zn(2+)</name>
        <dbReference type="ChEBI" id="CHEBI:29105"/>
        <label>2</label>
    </ligand>
</feature>
<feature type="binding site" evidence="7">
    <location>
        <position position="115"/>
    </location>
    <ligand>
        <name>Zn(2+)</name>
        <dbReference type="ChEBI" id="CHEBI:29105"/>
        <label>1</label>
    </ligand>
</feature>
<proteinExistence type="inferred from homology"/>
<dbReference type="PIRSF" id="PIRSF005457">
    <property type="entry name" value="Glx"/>
    <property type="match status" value="1"/>
</dbReference>
<evidence type="ECO:0000256" key="1">
    <source>
        <dbReference type="ARBA" id="ARBA00001623"/>
    </source>
</evidence>
<dbReference type="Gene3D" id="3.60.15.10">
    <property type="entry name" value="Ribonuclease Z/Hydroxyacylglutathione hydrolase-like"/>
    <property type="match status" value="1"/>
</dbReference>
<dbReference type="CDD" id="cd07723">
    <property type="entry name" value="hydroxyacylglutathione_hydrolase_MBL-fold"/>
    <property type="match status" value="1"/>
</dbReference>
<comment type="subunit">
    <text evidence="7">Monomer.</text>
</comment>
<keyword evidence="6 7" id="KW-0862">Zinc</keyword>
<dbReference type="NCBIfam" id="TIGR03413">
    <property type="entry name" value="GSH_gloB"/>
    <property type="match status" value="1"/>
</dbReference>
<organism evidence="9 10">
    <name type="scientific">Candidatus Erwinia haradaeae</name>
    <dbReference type="NCBI Taxonomy" id="1922217"/>
    <lineage>
        <taxon>Bacteria</taxon>
        <taxon>Pseudomonadati</taxon>
        <taxon>Pseudomonadota</taxon>
        <taxon>Gammaproteobacteria</taxon>
        <taxon>Enterobacterales</taxon>
        <taxon>Erwiniaceae</taxon>
        <taxon>Erwinia</taxon>
    </lineage>
</organism>
<evidence type="ECO:0000259" key="8">
    <source>
        <dbReference type="SMART" id="SM00849"/>
    </source>
</evidence>
<dbReference type="RefSeq" id="WP_157988598.1">
    <property type="nucleotide sequence ID" value="NZ_LR217715.1"/>
</dbReference>
<dbReference type="AlphaFoldDB" id="A0A451DA87"/>
<dbReference type="PANTHER" id="PTHR43705">
    <property type="entry name" value="HYDROXYACYLGLUTATHIONE HYDROLASE"/>
    <property type="match status" value="1"/>
</dbReference>
<dbReference type="SMART" id="SM00849">
    <property type="entry name" value="Lactamase_B"/>
    <property type="match status" value="1"/>
</dbReference>
<dbReference type="InterPro" id="IPR050110">
    <property type="entry name" value="Glyoxalase_II_hydrolase"/>
</dbReference>
<sequence length="256" mass="29302">MDSVKTTLTSILALKDNYIWFISNNKGQCLIVDPSDAELVLDVMIQKNWKLLAVLLTHHHLDHVAGVPLLLQRYPDLVVFGPQETRCYGSNRLVQNGDNINVLDLNFTVFYTPGHTLGHVTYYCHPYLFCGDTLFSAGCGRIFEGTVQQMFTSLRTLNKLPGDTLVCSAHEYTLFNLAFAHHMYPYDTEIIKYYRVVQELRAQNQLTLPTRLDYERKVNIFLRTNNIGLQGVAGRDKIPLTEEQIFALLRAKKDLF</sequence>
<dbReference type="UniPathway" id="UPA00619">
    <property type="reaction ID" value="UER00676"/>
</dbReference>
<dbReference type="GO" id="GO:0004416">
    <property type="term" value="F:hydroxyacylglutathione hydrolase activity"/>
    <property type="evidence" value="ECO:0007669"/>
    <property type="project" value="UniProtKB-UniRule"/>
</dbReference>
<keyword evidence="4 7" id="KW-0479">Metal-binding</keyword>
<comment type="cofactor">
    <cofactor evidence="7">
        <name>Zn(2+)</name>
        <dbReference type="ChEBI" id="CHEBI:29105"/>
    </cofactor>
    <text evidence="7">Binds 2 Zn(2+) ions per subunit.</text>
</comment>
<dbReference type="InterPro" id="IPR035680">
    <property type="entry name" value="Clx_II_MBL"/>
</dbReference>
<dbReference type="OrthoDB" id="9802248at2"/>
<evidence type="ECO:0000313" key="10">
    <source>
        <dbReference type="Proteomes" id="UP000294368"/>
    </source>
</evidence>
<comment type="pathway">
    <text evidence="2 7">Secondary metabolite metabolism; methylglyoxal degradation; (R)-lactate from methylglyoxal: step 2/2.</text>
</comment>
<dbReference type="InterPro" id="IPR001279">
    <property type="entry name" value="Metallo-B-lactamas"/>
</dbReference>
<dbReference type="Pfam" id="PF16123">
    <property type="entry name" value="HAGH_C"/>
    <property type="match status" value="1"/>
</dbReference>
<feature type="binding site" evidence="7">
    <location>
        <position position="170"/>
    </location>
    <ligand>
        <name>Zn(2+)</name>
        <dbReference type="ChEBI" id="CHEBI:29105"/>
        <label>2</label>
    </ligand>
</feature>
<comment type="function">
    <text evidence="7">Thiolesterase that catalyzes the hydrolysis of S-D-lactoyl-glutathione to form glutathione and D-lactic acid.</text>
</comment>
<dbReference type="SUPFAM" id="SSF56281">
    <property type="entry name" value="Metallo-hydrolase/oxidoreductase"/>
    <property type="match status" value="1"/>
</dbReference>
<reference evidence="9 10" key="1">
    <citation type="submission" date="2019-02" db="EMBL/GenBank/DDBJ databases">
        <authorList>
            <person name="Manzano-Marin A."/>
            <person name="Manzano-Marin A."/>
        </authorList>
    </citation>
    <scope>NUCLEOTIDE SEQUENCE [LARGE SCALE GENOMIC DNA]</scope>
    <source>
        <strain evidence="9 10">ErCikochiana</strain>
    </source>
</reference>
<protein>
    <recommendedName>
        <fullName evidence="7">Hydroxyacylglutathione hydrolase</fullName>
        <ecNumber evidence="7">3.1.2.6</ecNumber>
    </recommendedName>
    <alternativeName>
        <fullName evidence="7">Glyoxalase II</fullName>
        <shortName evidence="7">Glx II</shortName>
    </alternativeName>
</protein>
<evidence type="ECO:0000256" key="3">
    <source>
        <dbReference type="ARBA" id="ARBA00006759"/>
    </source>
</evidence>
<dbReference type="PANTHER" id="PTHR43705:SF1">
    <property type="entry name" value="HYDROXYACYLGLUTATHIONE HYDROLASE GLOB"/>
    <property type="match status" value="1"/>
</dbReference>
<dbReference type="EMBL" id="LR217715">
    <property type="protein sequence ID" value="VFP83248.1"/>
    <property type="molecule type" value="Genomic_DNA"/>
</dbReference>
<feature type="binding site" evidence="7">
    <location>
        <position position="62"/>
    </location>
    <ligand>
        <name>Zn(2+)</name>
        <dbReference type="ChEBI" id="CHEBI:29105"/>
        <label>2</label>
    </ligand>
</feature>
<dbReference type="EC" id="3.1.2.6" evidence="7"/>
<feature type="binding site" evidence="7">
    <location>
        <position position="60"/>
    </location>
    <ligand>
        <name>Zn(2+)</name>
        <dbReference type="ChEBI" id="CHEBI:29105"/>
        <label>1</label>
    </ligand>
</feature>
<dbReference type="InterPro" id="IPR017782">
    <property type="entry name" value="Hydroxyacylglutathione_Hdrlase"/>
</dbReference>